<dbReference type="InterPro" id="IPR033927">
    <property type="entry name" value="WASPfam_EVH1"/>
</dbReference>
<dbReference type="Pfam" id="PF00568">
    <property type="entry name" value="WH1"/>
    <property type="match status" value="1"/>
</dbReference>
<gene>
    <name evidence="8" type="ORF">ASTO00021_LOCUS10720</name>
</gene>
<keyword evidence="4" id="KW-0206">Cytoskeleton</keyword>
<feature type="compositionally biased region" description="Acidic residues" evidence="6">
    <location>
        <begin position="574"/>
        <end position="586"/>
    </location>
</feature>
<dbReference type="CDD" id="cd01205">
    <property type="entry name" value="EVH1_WASP-like"/>
    <property type="match status" value="1"/>
</dbReference>
<protein>
    <recommendedName>
        <fullName evidence="7">WH1 domain-containing protein</fullName>
    </recommendedName>
</protein>
<feature type="compositionally biased region" description="Acidic residues" evidence="6">
    <location>
        <begin position="360"/>
        <end position="374"/>
    </location>
</feature>
<feature type="region of interest" description="Disordered" evidence="6">
    <location>
        <begin position="566"/>
        <end position="586"/>
    </location>
</feature>
<feature type="compositionally biased region" description="Basic residues" evidence="6">
    <location>
        <begin position="398"/>
        <end position="408"/>
    </location>
</feature>
<dbReference type="Gene3D" id="2.30.29.30">
    <property type="entry name" value="Pleckstrin-homology domain (PH domain)/Phosphotyrosine-binding domain (PTB)"/>
    <property type="match status" value="1"/>
</dbReference>
<evidence type="ECO:0000256" key="3">
    <source>
        <dbReference type="ARBA" id="ARBA00022553"/>
    </source>
</evidence>
<feature type="compositionally biased region" description="Pro residues" evidence="6">
    <location>
        <begin position="345"/>
        <end position="358"/>
    </location>
</feature>
<evidence type="ECO:0000256" key="5">
    <source>
        <dbReference type="SAM" id="Coils"/>
    </source>
</evidence>
<dbReference type="SUPFAM" id="SSF47912">
    <property type="entry name" value="Wiscott-Aldrich syndrome protein, WASP, C-terminal domain"/>
    <property type="match status" value="1"/>
</dbReference>
<evidence type="ECO:0000256" key="6">
    <source>
        <dbReference type="SAM" id="MobiDB-lite"/>
    </source>
</evidence>
<dbReference type="GO" id="GO:0007015">
    <property type="term" value="P:actin filament organization"/>
    <property type="evidence" value="ECO:0007669"/>
    <property type="project" value="InterPro"/>
</dbReference>
<keyword evidence="2" id="KW-0963">Cytoplasm</keyword>
<evidence type="ECO:0000256" key="2">
    <source>
        <dbReference type="ARBA" id="ARBA00022490"/>
    </source>
</evidence>
<feature type="domain" description="WH1" evidence="7">
    <location>
        <begin position="16"/>
        <end position="146"/>
    </location>
</feature>
<name>A0A7S3UYB7_9STRA</name>
<dbReference type="InterPro" id="IPR036936">
    <property type="entry name" value="CRIB_dom_sf"/>
</dbReference>
<accession>A0A7S3UYB7</accession>
<evidence type="ECO:0000256" key="4">
    <source>
        <dbReference type="ARBA" id="ARBA00023212"/>
    </source>
</evidence>
<dbReference type="PROSITE" id="PS50229">
    <property type="entry name" value="WH1"/>
    <property type="match status" value="1"/>
</dbReference>
<dbReference type="InterPro" id="IPR011993">
    <property type="entry name" value="PH-like_dom_sf"/>
</dbReference>
<sequence length="586" mass="65732">MSGALTDEMRELLKEAVGPDFVVLGACIAQMFIANPNPKLGKFIPSSSILTHFSNMRKNEWTYTKLTGALTFVVNKYSSAYYFQMVDLRSYKLKFAHELYEDLNYQELTAQFHAFEMDDCICGFNINRVEEAKKFHEKVTKLAPKRKKQKLTKKGKLQRPVATPLVGTPGSMGPTLAGMGFDMNNLSPEWKQLLRNAGIRKKDLHHPEVQQLILSVMEEQGYSTHAPPQISMQEASQVYDAEAYQAYEEYQREVQQYEEELDRYHQELAEYSEWEVQQDALSRWEDDNHTMVSFRNETLKRVKGITKEQLAKDEEASRLAAALASIPPPLPDRKPNKPRAQAPKAPAPPALPRLPPLPTMDDDPPPPPFDEEDGFSFTQALPAPVAPPRTSRNGKSNSRVRSRSRSNGHRGSDSSNRNNSRQIRELPPTPKPVRRSRSVSKGSDSSNTYNSRKRRELPPTPKPVKPKPKPKSPETLNREKRERVLGNLAKGGPGKRAGVGSVMLSGVKLKAAPKVERQPSQHNQMLLGVKGGINKLRHVSVLPTIKNLKQDKQESLLGALKDKLSAIRGATGGDDSDNDSDDDSDW</sequence>
<dbReference type="SMART" id="SM00461">
    <property type="entry name" value="WH1"/>
    <property type="match status" value="1"/>
</dbReference>
<dbReference type="InterPro" id="IPR000697">
    <property type="entry name" value="WH1/EVH1_dom"/>
</dbReference>
<dbReference type="Gene3D" id="3.90.810.10">
    <property type="entry name" value="CRIB domain"/>
    <property type="match status" value="1"/>
</dbReference>
<evidence type="ECO:0000313" key="8">
    <source>
        <dbReference type="EMBL" id="CAE0440586.1"/>
    </source>
</evidence>
<reference evidence="8" key="1">
    <citation type="submission" date="2021-01" db="EMBL/GenBank/DDBJ databases">
        <authorList>
            <person name="Corre E."/>
            <person name="Pelletier E."/>
            <person name="Niang G."/>
            <person name="Scheremetjew M."/>
            <person name="Finn R."/>
            <person name="Kale V."/>
            <person name="Holt S."/>
            <person name="Cochrane G."/>
            <person name="Meng A."/>
            <person name="Brown T."/>
            <person name="Cohen L."/>
        </authorList>
    </citation>
    <scope>NUCLEOTIDE SEQUENCE</scope>
    <source>
        <strain evidence="8">GSBS06</strain>
    </source>
</reference>
<feature type="region of interest" description="Disordered" evidence="6">
    <location>
        <begin position="323"/>
        <end position="500"/>
    </location>
</feature>
<dbReference type="EMBL" id="HBIN01014179">
    <property type="protein sequence ID" value="CAE0440586.1"/>
    <property type="molecule type" value="Transcribed_RNA"/>
</dbReference>
<proteinExistence type="predicted"/>
<dbReference type="AlphaFoldDB" id="A0A7S3UYB7"/>
<dbReference type="SUPFAM" id="SSF50729">
    <property type="entry name" value="PH domain-like"/>
    <property type="match status" value="1"/>
</dbReference>
<keyword evidence="5" id="KW-0175">Coiled coil</keyword>
<feature type="coiled-coil region" evidence="5">
    <location>
        <begin position="240"/>
        <end position="274"/>
    </location>
</feature>
<dbReference type="InterPro" id="IPR011026">
    <property type="entry name" value="WAS_C"/>
</dbReference>
<organism evidence="8">
    <name type="scientific">Aplanochytrium stocchinoi</name>
    <dbReference type="NCBI Taxonomy" id="215587"/>
    <lineage>
        <taxon>Eukaryota</taxon>
        <taxon>Sar</taxon>
        <taxon>Stramenopiles</taxon>
        <taxon>Bigyra</taxon>
        <taxon>Labyrinthulomycetes</taxon>
        <taxon>Thraustochytrida</taxon>
        <taxon>Thraustochytriidae</taxon>
        <taxon>Aplanochytrium</taxon>
    </lineage>
</organism>
<evidence type="ECO:0000259" key="7">
    <source>
        <dbReference type="PROSITE" id="PS50229"/>
    </source>
</evidence>
<keyword evidence="3" id="KW-0597">Phosphoprotein</keyword>
<comment type="subcellular location">
    <subcellularLocation>
        <location evidence="1">Cytoplasm</location>
        <location evidence="1">Cytoskeleton</location>
    </subcellularLocation>
</comment>
<evidence type="ECO:0000256" key="1">
    <source>
        <dbReference type="ARBA" id="ARBA00004245"/>
    </source>
</evidence>
<dbReference type="GO" id="GO:0005856">
    <property type="term" value="C:cytoskeleton"/>
    <property type="evidence" value="ECO:0007669"/>
    <property type="project" value="UniProtKB-SubCell"/>
</dbReference>